<organism evidence="1">
    <name type="scientific">bioreactor metagenome</name>
    <dbReference type="NCBI Taxonomy" id="1076179"/>
    <lineage>
        <taxon>unclassified sequences</taxon>
        <taxon>metagenomes</taxon>
        <taxon>ecological metagenomes</taxon>
    </lineage>
</organism>
<dbReference type="EMBL" id="VSSQ01053136">
    <property type="protein sequence ID" value="MPN07174.1"/>
    <property type="molecule type" value="Genomic_DNA"/>
</dbReference>
<proteinExistence type="predicted"/>
<reference evidence="1" key="1">
    <citation type="submission" date="2019-08" db="EMBL/GenBank/DDBJ databases">
        <authorList>
            <person name="Kucharzyk K."/>
            <person name="Murdoch R.W."/>
            <person name="Higgins S."/>
            <person name="Loffler F."/>
        </authorList>
    </citation>
    <scope>NUCLEOTIDE SEQUENCE</scope>
</reference>
<protein>
    <submittedName>
        <fullName evidence="1">Uncharacterized protein</fullName>
    </submittedName>
</protein>
<dbReference type="AlphaFoldDB" id="A0A645F3I2"/>
<accession>A0A645F3I2</accession>
<sequence>MHGDGRNLGNKNCDDKFGGLEVADLPLPHDSKANDDGSIQDNRAKYYDTQNITSKASIPAIILKILIAIGKTI</sequence>
<gene>
    <name evidence="1" type="ORF">SDC9_154440</name>
</gene>
<evidence type="ECO:0000313" key="1">
    <source>
        <dbReference type="EMBL" id="MPN07174.1"/>
    </source>
</evidence>
<name>A0A645F3I2_9ZZZZ</name>
<comment type="caution">
    <text evidence="1">The sequence shown here is derived from an EMBL/GenBank/DDBJ whole genome shotgun (WGS) entry which is preliminary data.</text>
</comment>